<accession>A0ABQ5EFV1</accession>
<proteinExistence type="inferred from homology"/>
<dbReference type="Pfam" id="PF03514">
    <property type="entry name" value="GRAS"/>
    <property type="match status" value="1"/>
</dbReference>
<evidence type="ECO:0000256" key="1">
    <source>
        <dbReference type="ARBA" id="ARBA00023015"/>
    </source>
</evidence>
<sequence length="468" mass="53549">MMQSEPMVQPSWLTDHYYTNSILEQDSLNMDFCPSDQGYDSQIIIEGFEDVCKWLCDDDNQQMEEIPTDSYVWSPSMSMNSSDACAYVPYETQSSMVHNDDAMEIESQTGHQNLLMAYSEAIGLGQLELAKVIQKCVCQKASPVGPAIERLALNLFKCGENEGEEYLKQESMRNFKTAFRAFYEIFPYGRFAHFTANSAILEAVPTHVESIHIVDFDLCEGSQWPPVIQAIARMKKSLIITRIKLDQDQDWQFEHTNRQLCNFARSFGLNLKVQEMDMAQIVKNVEGNNLESEFMVFNCMVGLPHMGRTRNTSQAMDFLKVAKAVLDITEGIITFGDGEEREKMRTFTDFSSFFNKKLIHYKALYESMEWGFPSYFSEARIAMETLFVSPFISSKSWLQKWAEGRENMASLKEIGLKGQPLSKESLNEARELVKEGESPYGIRIEGENGKEMVLEWNGTPLVRVSAWM</sequence>
<keyword evidence="1" id="KW-0805">Transcription regulation</keyword>
<dbReference type="InterPro" id="IPR005202">
    <property type="entry name" value="TF_GRAS"/>
</dbReference>
<reference evidence="4" key="2">
    <citation type="submission" date="2022-01" db="EMBL/GenBank/DDBJ databases">
        <authorList>
            <person name="Yamashiro T."/>
            <person name="Shiraishi A."/>
            <person name="Satake H."/>
            <person name="Nakayama K."/>
        </authorList>
    </citation>
    <scope>NUCLEOTIDE SEQUENCE</scope>
</reference>
<name>A0ABQ5EFV1_9ASTR</name>
<reference evidence="4" key="1">
    <citation type="journal article" date="2022" name="Int. J. Mol. Sci.">
        <title>Draft Genome of Tanacetum Coccineum: Genomic Comparison of Closely Related Tanacetum-Family Plants.</title>
        <authorList>
            <person name="Yamashiro T."/>
            <person name="Shiraishi A."/>
            <person name="Nakayama K."/>
            <person name="Satake H."/>
        </authorList>
    </citation>
    <scope>NUCLEOTIDE SEQUENCE</scope>
</reference>
<keyword evidence="2" id="KW-0804">Transcription</keyword>
<organism evidence="4 5">
    <name type="scientific">Tanacetum coccineum</name>
    <dbReference type="NCBI Taxonomy" id="301880"/>
    <lineage>
        <taxon>Eukaryota</taxon>
        <taxon>Viridiplantae</taxon>
        <taxon>Streptophyta</taxon>
        <taxon>Embryophyta</taxon>
        <taxon>Tracheophyta</taxon>
        <taxon>Spermatophyta</taxon>
        <taxon>Magnoliopsida</taxon>
        <taxon>eudicotyledons</taxon>
        <taxon>Gunneridae</taxon>
        <taxon>Pentapetalae</taxon>
        <taxon>asterids</taxon>
        <taxon>campanulids</taxon>
        <taxon>Asterales</taxon>
        <taxon>Asteraceae</taxon>
        <taxon>Asteroideae</taxon>
        <taxon>Anthemideae</taxon>
        <taxon>Anthemidinae</taxon>
        <taxon>Tanacetum</taxon>
    </lineage>
</organism>
<evidence type="ECO:0000313" key="4">
    <source>
        <dbReference type="EMBL" id="GJT49688.1"/>
    </source>
</evidence>
<comment type="similarity">
    <text evidence="3">Belongs to the GRAS family.</text>
</comment>
<dbReference type="PANTHER" id="PTHR31636">
    <property type="entry name" value="OSJNBA0084A10.13 PROTEIN-RELATED"/>
    <property type="match status" value="1"/>
</dbReference>
<comment type="caution">
    <text evidence="3">Lacks conserved residue(s) required for the propagation of feature annotation.</text>
</comment>
<feature type="region of interest" description="VHIID" evidence="3">
    <location>
        <begin position="179"/>
        <end position="244"/>
    </location>
</feature>
<dbReference type="PROSITE" id="PS50985">
    <property type="entry name" value="GRAS"/>
    <property type="match status" value="1"/>
</dbReference>
<protein>
    <submittedName>
        <fullName evidence="4">Nodulation-signaling pathway 2 protein-like protein</fullName>
    </submittedName>
</protein>
<dbReference type="Proteomes" id="UP001151760">
    <property type="component" value="Unassembled WGS sequence"/>
</dbReference>
<dbReference type="EMBL" id="BQNB010016258">
    <property type="protein sequence ID" value="GJT49688.1"/>
    <property type="molecule type" value="Genomic_DNA"/>
</dbReference>
<comment type="caution">
    <text evidence="4">The sequence shown here is derived from an EMBL/GenBank/DDBJ whole genome shotgun (WGS) entry which is preliminary data.</text>
</comment>
<feature type="short sequence motif" description="VHIID" evidence="3">
    <location>
        <begin position="211"/>
        <end position="215"/>
    </location>
</feature>
<feature type="region of interest" description="SAW" evidence="3">
    <location>
        <begin position="390"/>
        <end position="468"/>
    </location>
</feature>
<evidence type="ECO:0000256" key="2">
    <source>
        <dbReference type="ARBA" id="ARBA00023163"/>
    </source>
</evidence>
<gene>
    <name evidence="4" type="ORF">Tco_0975845</name>
</gene>
<keyword evidence="5" id="KW-1185">Reference proteome</keyword>
<evidence type="ECO:0000313" key="5">
    <source>
        <dbReference type="Proteomes" id="UP001151760"/>
    </source>
</evidence>
<evidence type="ECO:0000256" key="3">
    <source>
        <dbReference type="PROSITE-ProRule" id="PRU01191"/>
    </source>
</evidence>